<dbReference type="STRING" id="1219011.GCA_001895045_02478"/>
<dbReference type="Proteomes" id="UP000249091">
    <property type="component" value="Chromosome 1"/>
</dbReference>
<dbReference type="PANTHER" id="PTHR42847:SF4">
    <property type="entry name" value="ALKANESULFONATE MONOOXYGENASE-RELATED"/>
    <property type="match status" value="1"/>
</dbReference>
<evidence type="ECO:0000256" key="4">
    <source>
        <dbReference type="ARBA" id="ARBA00023033"/>
    </source>
</evidence>
<sequence length="286" mass="30674">MTLRLGITSPIVTRVPGVAGDWEADAGVEDLVAIAEAADRLGFDHLTCSEHVAVPVDVAAQRGSTYWDPLATLGFLAARTRNIRLVTQVLVLGYHHPLEIAKRYGTLDRVSGGRLVLGVGVGSLAEEFELLGAQFAGRGEIADDALRALRSAWGRERPSYSGAHFEFSDMVVDPHGVRTEVPVWVGGRTPRSLRRAVELGNGWVPFGLDLDTLTEMLSRVEPPAAFDVVLGTGRPVDPIGDPVRTADRLRRIGEAGATVAGVTIAATSSEHYLDQLEALAALNRQE</sequence>
<dbReference type="GO" id="GO:0052601">
    <property type="term" value="F:limonene 1,2-monooxygenase [NAD(P)H) activity"/>
    <property type="evidence" value="ECO:0007669"/>
    <property type="project" value="UniProtKB-EC"/>
</dbReference>
<feature type="domain" description="Luciferase-like" evidence="5">
    <location>
        <begin position="21"/>
        <end position="222"/>
    </location>
</feature>
<proteinExistence type="predicted"/>
<evidence type="ECO:0000259" key="5">
    <source>
        <dbReference type="Pfam" id="PF00296"/>
    </source>
</evidence>
<organism evidence="6 7">
    <name type="scientific">Rhodococcus coprophilus</name>
    <dbReference type="NCBI Taxonomy" id="38310"/>
    <lineage>
        <taxon>Bacteria</taxon>
        <taxon>Bacillati</taxon>
        <taxon>Actinomycetota</taxon>
        <taxon>Actinomycetes</taxon>
        <taxon>Mycobacteriales</taxon>
        <taxon>Nocardiaceae</taxon>
        <taxon>Rhodococcus</taxon>
    </lineage>
</organism>
<dbReference type="EMBL" id="LS483468">
    <property type="protein sequence ID" value="SQI34266.1"/>
    <property type="molecule type" value="Genomic_DNA"/>
</dbReference>
<evidence type="ECO:0000256" key="1">
    <source>
        <dbReference type="ARBA" id="ARBA00022630"/>
    </source>
</evidence>
<reference evidence="6 7" key="1">
    <citation type="submission" date="2018-06" db="EMBL/GenBank/DDBJ databases">
        <authorList>
            <consortium name="Pathogen Informatics"/>
            <person name="Doyle S."/>
        </authorList>
    </citation>
    <scope>NUCLEOTIDE SEQUENCE [LARGE SCALE GENOMIC DNA]</scope>
    <source>
        <strain evidence="6 7">NCTC10994</strain>
    </source>
</reference>
<dbReference type="NCBIfam" id="TIGR03619">
    <property type="entry name" value="F420_Rv2161c"/>
    <property type="match status" value="1"/>
</dbReference>
<dbReference type="SUPFAM" id="SSF51679">
    <property type="entry name" value="Bacterial luciferase-like"/>
    <property type="match status" value="1"/>
</dbReference>
<dbReference type="KEGG" id="rcr:NCTC10994_02735"/>
<dbReference type="GO" id="GO:0046306">
    <property type="term" value="P:alkanesulfonate catabolic process"/>
    <property type="evidence" value="ECO:0007669"/>
    <property type="project" value="TreeGrafter"/>
</dbReference>
<keyword evidence="7" id="KW-1185">Reference proteome</keyword>
<keyword evidence="3 6" id="KW-0560">Oxidoreductase</keyword>
<dbReference type="CDD" id="cd01097">
    <property type="entry name" value="Tetrahydromethanopterin_reductase"/>
    <property type="match status" value="1"/>
</dbReference>
<dbReference type="Pfam" id="PF00296">
    <property type="entry name" value="Bac_luciferase"/>
    <property type="match status" value="1"/>
</dbReference>
<dbReference type="InterPro" id="IPR019921">
    <property type="entry name" value="Lucif-like_OxRdtase_Rv2161c"/>
</dbReference>
<protein>
    <submittedName>
        <fullName evidence="6">Fmn-dependent monooxygenase</fullName>
        <ecNumber evidence="6">1.14.13.107</ecNumber>
    </submittedName>
</protein>
<dbReference type="GO" id="GO:0008726">
    <property type="term" value="F:alkanesulfonate monooxygenase activity"/>
    <property type="evidence" value="ECO:0007669"/>
    <property type="project" value="TreeGrafter"/>
</dbReference>
<evidence type="ECO:0000256" key="2">
    <source>
        <dbReference type="ARBA" id="ARBA00022643"/>
    </source>
</evidence>
<dbReference type="AlphaFoldDB" id="A0A2X4U384"/>
<dbReference type="InterPro" id="IPR036661">
    <property type="entry name" value="Luciferase-like_sf"/>
</dbReference>
<gene>
    <name evidence="6" type="primary">limB_1</name>
    <name evidence="6" type="ORF">NCTC10994_02735</name>
</gene>
<keyword evidence="4 6" id="KW-0503">Monooxygenase</keyword>
<keyword evidence="1" id="KW-0285">Flavoprotein</keyword>
<dbReference type="EC" id="1.14.13.107" evidence="6"/>
<keyword evidence="2" id="KW-0288">FMN</keyword>
<evidence type="ECO:0000256" key="3">
    <source>
        <dbReference type="ARBA" id="ARBA00023002"/>
    </source>
</evidence>
<dbReference type="InterPro" id="IPR050172">
    <property type="entry name" value="SsuD_RutA_monooxygenase"/>
</dbReference>
<accession>A0A2X4U384</accession>
<evidence type="ECO:0000313" key="6">
    <source>
        <dbReference type="EMBL" id="SQI34266.1"/>
    </source>
</evidence>
<dbReference type="PANTHER" id="PTHR42847">
    <property type="entry name" value="ALKANESULFONATE MONOOXYGENASE"/>
    <property type="match status" value="1"/>
</dbReference>
<name>A0A2X4U384_9NOCA</name>
<dbReference type="InterPro" id="IPR011251">
    <property type="entry name" value="Luciferase-like_dom"/>
</dbReference>
<evidence type="ECO:0000313" key="7">
    <source>
        <dbReference type="Proteomes" id="UP000249091"/>
    </source>
</evidence>
<dbReference type="Gene3D" id="3.20.20.30">
    <property type="entry name" value="Luciferase-like domain"/>
    <property type="match status" value="1"/>
</dbReference>